<evidence type="ECO:0000313" key="3">
    <source>
        <dbReference type="Proteomes" id="UP001374803"/>
    </source>
</evidence>
<dbReference type="PANTHER" id="PTHR33608:SF7">
    <property type="entry name" value="DUF58 DOMAIN-CONTAINING PROTEIN"/>
    <property type="match status" value="1"/>
</dbReference>
<organism evidence="2 3">
    <name type="scientific">Pendulispora rubella</name>
    <dbReference type="NCBI Taxonomy" id="2741070"/>
    <lineage>
        <taxon>Bacteria</taxon>
        <taxon>Pseudomonadati</taxon>
        <taxon>Myxococcota</taxon>
        <taxon>Myxococcia</taxon>
        <taxon>Myxococcales</taxon>
        <taxon>Sorangiineae</taxon>
        <taxon>Pendulisporaceae</taxon>
        <taxon>Pendulispora</taxon>
    </lineage>
</organism>
<sequence length="289" mass="31397">MSLLDPAFARELEALRRKLRVRARSGAGGDHLGRRRGGSAEFLEHRPYAPGDDLRRIDWLAFARTGEPVFKLFRAEEDIVVRLVLDASASLDYGTPTKLVTAKRMAASIGYMALAQSERTQVVAANAGDFRMSEPTRGRASLPALLRALDGVDARGGTDLARTIDTVVQRSARPGLLVVLSDFMDPGPFDLAISRAASAGHDVALVQVLAQDEIEPNFEGDLAFEDAETADLVEVTVDARAIEAYLARLNGLLATVRALAKRCRGIYVRTTNVEPTISPVRRFVARGVD</sequence>
<gene>
    <name evidence="2" type="ORF">LVJ94_24185</name>
</gene>
<dbReference type="Pfam" id="PF01882">
    <property type="entry name" value="DUF58"/>
    <property type="match status" value="1"/>
</dbReference>
<dbReference type="InterPro" id="IPR002881">
    <property type="entry name" value="DUF58"/>
</dbReference>
<evidence type="ECO:0000313" key="2">
    <source>
        <dbReference type="EMBL" id="WXB10316.1"/>
    </source>
</evidence>
<dbReference type="RefSeq" id="WP_394839992.1">
    <property type="nucleotide sequence ID" value="NZ_CP089929.1"/>
</dbReference>
<dbReference type="InterPro" id="IPR036465">
    <property type="entry name" value="vWFA_dom_sf"/>
</dbReference>
<dbReference type="SUPFAM" id="SSF53300">
    <property type="entry name" value="vWA-like"/>
    <property type="match status" value="1"/>
</dbReference>
<feature type="domain" description="DUF58" evidence="1">
    <location>
        <begin position="44"/>
        <end position="242"/>
    </location>
</feature>
<dbReference type="EMBL" id="CP089983">
    <property type="protein sequence ID" value="WXB10316.1"/>
    <property type="molecule type" value="Genomic_DNA"/>
</dbReference>
<evidence type="ECO:0000259" key="1">
    <source>
        <dbReference type="Pfam" id="PF01882"/>
    </source>
</evidence>
<protein>
    <submittedName>
        <fullName evidence="2">DUF58 domain-containing protein</fullName>
    </submittedName>
</protein>
<dbReference type="PANTHER" id="PTHR33608">
    <property type="entry name" value="BLL2464 PROTEIN"/>
    <property type="match status" value="1"/>
</dbReference>
<proteinExistence type="predicted"/>
<keyword evidence="3" id="KW-1185">Reference proteome</keyword>
<name>A0ABZ2LMB1_9BACT</name>
<dbReference type="Proteomes" id="UP001374803">
    <property type="component" value="Chromosome"/>
</dbReference>
<accession>A0ABZ2LMB1</accession>
<reference evidence="2" key="1">
    <citation type="submission" date="2021-12" db="EMBL/GenBank/DDBJ databases">
        <title>Discovery of the Pendulisporaceae a myxobacterial family with distinct sporulation behavior and unique specialized metabolism.</title>
        <authorList>
            <person name="Garcia R."/>
            <person name="Popoff A."/>
            <person name="Bader C.D."/>
            <person name="Loehr J."/>
            <person name="Walesch S."/>
            <person name="Walt C."/>
            <person name="Boldt J."/>
            <person name="Bunk B."/>
            <person name="Haeckl F.J.F.P.J."/>
            <person name="Gunesch A.P."/>
            <person name="Birkelbach J."/>
            <person name="Nuebel U."/>
            <person name="Pietschmann T."/>
            <person name="Bach T."/>
            <person name="Mueller R."/>
        </authorList>
    </citation>
    <scope>NUCLEOTIDE SEQUENCE</scope>
    <source>
        <strain evidence="2">MSr11367</strain>
    </source>
</reference>
<dbReference type="Gene3D" id="3.40.50.410">
    <property type="entry name" value="von Willebrand factor, type A domain"/>
    <property type="match status" value="1"/>
</dbReference>